<feature type="transmembrane region" description="Helical" evidence="12">
    <location>
        <begin position="49"/>
        <end position="69"/>
    </location>
</feature>
<evidence type="ECO:0000256" key="9">
    <source>
        <dbReference type="ARBA" id="ARBA00035611"/>
    </source>
</evidence>
<keyword evidence="2" id="KW-0813">Transport</keyword>
<feature type="transmembrane region" description="Helical" evidence="12">
    <location>
        <begin position="75"/>
        <end position="95"/>
    </location>
</feature>
<evidence type="ECO:0000256" key="2">
    <source>
        <dbReference type="ARBA" id="ARBA00022448"/>
    </source>
</evidence>
<evidence type="ECO:0000313" key="13">
    <source>
        <dbReference type="EMBL" id="MBL0885231.1"/>
    </source>
</evidence>
<feature type="region of interest" description="Disordered" evidence="11">
    <location>
        <begin position="1"/>
        <end position="38"/>
    </location>
</feature>
<name>A0ABS1LG75_9MICO</name>
<dbReference type="PANTHER" id="PTHR32196:SF32">
    <property type="entry name" value="XYLOSE TRANSPORT SYSTEM PERMEASE PROTEIN XYLH"/>
    <property type="match status" value="1"/>
</dbReference>
<feature type="transmembrane region" description="Helical" evidence="12">
    <location>
        <begin position="198"/>
        <end position="221"/>
    </location>
</feature>
<feature type="transmembrane region" description="Helical" evidence="12">
    <location>
        <begin position="306"/>
        <end position="326"/>
    </location>
</feature>
<organism evidence="13 14">
    <name type="scientific">Myceligenerans indicum</name>
    <dbReference type="NCBI Taxonomy" id="2593663"/>
    <lineage>
        <taxon>Bacteria</taxon>
        <taxon>Bacillati</taxon>
        <taxon>Actinomycetota</taxon>
        <taxon>Actinomycetes</taxon>
        <taxon>Micrococcales</taxon>
        <taxon>Promicromonosporaceae</taxon>
        <taxon>Myceligenerans</taxon>
    </lineage>
</organism>
<dbReference type="CDD" id="cd06579">
    <property type="entry name" value="TM_PBP1_transp_AraH_like"/>
    <property type="match status" value="1"/>
</dbReference>
<evidence type="ECO:0000256" key="6">
    <source>
        <dbReference type="ARBA" id="ARBA00022692"/>
    </source>
</evidence>
<evidence type="ECO:0000256" key="8">
    <source>
        <dbReference type="ARBA" id="ARBA00023136"/>
    </source>
</evidence>
<keyword evidence="4" id="KW-0997">Cell inner membrane</keyword>
<evidence type="ECO:0000256" key="11">
    <source>
        <dbReference type="SAM" id="MobiDB-lite"/>
    </source>
</evidence>
<reference evidence="13 14" key="1">
    <citation type="journal article" date="2021" name="Arch. Microbiol.">
        <title>Myceligenerans indicum sp. nov., an actinobacterium isolated from mangrove sediment of Sundarbans, India.</title>
        <authorList>
            <person name="Asha K."/>
            <person name="Bhadury P."/>
        </authorList>
    </citation>
    <scope>NUCLEOTIDE SEQUENCE [LARGE SCALE GENOMIC DNA]</scope>
    <source>
        <strain evidence="13 14">I2</strain>
    </source>
</reference>
<evidence type="ECO:0000256" key="12">
    <source>
        <dbReference type="SAM" id="Phobius"/>
    </source>
</evidence>
<keyword evidence="6 12" id="KW-0812">Transmembrane</keyword>
<evidence type="ECO:0000256" key="1">
    <source>
        <dbReference type="ARBA" id="ARBA00004651"/>
    </source>
</evidence>
<sequence>MTAHAPHSARRTPSRSAAQPAAAPAPEGPAPQASRRSASSFLRRPETGALMGTVTVFIFFAIFGGAQFLTTGGVASWLNIAAELAIIALPVALLMVAGAFDLSVGSVVAGSSVTLAVVSGTYGMPIIVGILAALAVGAITGFVNGFIVVRTSVHSFIVTLATQFALAGLTLGLARVLTGSTSVSLSPDPFWKSAFGTLINGQFEVAIFWAIGIALVVAWVLQMTKFGNWIFATGGDNLSARAAGIPVAKVKISLFVASGLGAALVGIIQTMLYNGAQTGTGQSFVFNSIVAVVVGGVLLTGGYGSVIGVMLGCLTFAIVNQGIYYTGWNSDWAALILGILLLAAVLMNNTFRKLALSSGAPKTTTRKGH</sequence>
<feature type="compositionally biased region" description="Low complexity" evidence="11">
    <location>
        <begin position="14"/>
        <end position="38"/>
    </location>
</feature>
<dbReference type="Pfam" id="PF02653">
    <property type="entry name" value="BPD_transp_2"/>
    <property type="match status" value="1"/>
</dbReference>
<dbReference type="RefSeq" id="WP_201845064.1">
    <property type="nucleotide sequence ID" value="NZ_JABBYC010000002.1"/>
</dbReference>
<keyword evidence="5" id="KW-0762">Sugar transport</keyword>
<evidence type="ECO:0000256" key="3">
    <source>
        <dbReference type="ARBA" id="ARBA00022475"/>
    </source>
</evidence>
<feature type="transmembrane region" description="Helical" evidence="12">
    <location>
        <begin position="102"/>
        <end position="120"/>
    </location>
</feature>
<feature type="transmembrane region" description="Helical" evidence="12">
    <location>
        <begin position="279"/>
        <end position="299"/>
    </location>
</feature>
<proteinExistence type="predicted"/>
<feature type="transmembrane region" description="Helical" evidence="12">
    <location>
        <begin position="126"/>
        <end position="149"/>
    </location>
</feature>
<dbReference type="PANTHER" id="PTHR32196">
    <property type="entry name" value="ABC TRANSPORTER PERMEASE PROTEIN YPHD-RELATED-RELATED"/>
    <property type="match status" value="1"/>
</dbReference>
<evidence type="ECO:0000313" key="14">
    <source>
        <dbReference type="Proteomes" id="UP000675409"/>
    </source>
</evidence>
<dbReference type="EMBL" id="JABBYC010000002">
    <property type="protein sequence ID" value="MBL0885231.1"/>
    <property type="molecule type" value="Genomic_DNA"/>
</dbReference>
<dbReference type="Proteomes" id="UP000675409">
    <property type="component" value="Unassembled WGS sequence"/>
</dbReference>
<comment type="caution">
    <text evidence="13">The sequence shown here is derived from an EMBL/GenBank/DDBJ whole genome shotgun (WGS) entry which is preliminary data.</text>
</comment>
<comment type="subcellular location">
    <subcellularLocation>
        <location evidence="1">Cell membrane</location>
        <topology evidence="1">Multi-pass membrane protein</topology>
    </subcellularLocation>
</comment>
<protein>
    <recommendedName>
        <fullName evidence="10">Xylose transport system permease protein XylH</fullName>
    </recommendedName>
</protein>
<keyword evidence="7 12" id="KW-1133">Transmembrane helix</keyword>
<keyword evidence="3" id="KW-1003">Cell membrane</keyword>
<feature type="transmembrane region" description="Helical" evidence="12">
    <location>
        <begin position="156"/>
        <end position="178"/>
    </location>
</feature>
<dbReference type="InterPro" id="IPR001851">
    <property type="entry name" value="ABC_transp_permease"/>
</dbReference>
<accession>A0ABS1LG75</accession>
<comment type="function">
    <text evidence="9">Part of the binding-protein-dependent transport system for D-xylose. Probably responsible for the translocation of the substrate across the membrane.</text>
</comment>
<evidence type="ECO:0000256" key="10">
    <source>
        <dbReference type="ARBA" id="ARBA00035686"/>
    </source>
</evidence>
<feature type="transmembrane region" description="Helical" evidence="12">
    <location>
        <begin position="252"/>
        <end position="273"/>
    </location>
</feature>
<gene>
    <name evidence="13" type="ORF">HGK34_02855</name>
</gene>
<evidence type="ECO:0000256" key="5">
    <source>
        <dbReference type="ARBA" id="ARBA00022597"/>
    </source>
</evidence>
<feature type="transmembrane region" description="Helical" evidence="12">
    <location>
        <begin position="332"/>
        <end position="351"/>
    </location>
</feature>
<keyword evidence="8 12" id="KW-0472">Membrane</keyword>
<keyword evidence="14" id="KW-1185">Reference proteome</keyword>
<evidence type="ECO:0000256" key="4">
    <source>
        <dbReference type="ARBA" id="ARBA00022519"/>
    </source>
</evidence>
<evidence type="ECO:0000256" key="7">
    <source>
        <dbReference type="ARBA" id="ARBA00022989"/>
    </source>
</evidence>